<dbReference type="InterPro" id="IPR020846">
    <property type="entry name" value="MFS_dom"/>
</dbReference>
<evidence type="ECO:0000256" key="5">
    <source>
        <dbReference type="SAM" id="Phobius"/>
    </source>
</evidence>
<dbReference type="GO" id="GO:0022857">
    <property type="term" value="F:transmembrane transporter activity"/>
    <property type="evidence" value="ECO:0007669"/>
    <property type="project" value="InterPro"/>
</dbReference>
<sequence>MHAKVRDYDDITSFLGDFGRFQTAIWALMAVSAIPPGFMALSMVFLAYVPEHHCKPSMNFTGNATDSEVSFHEQSSWVGPDMCSRYKVIGDSSETAGLGNETEECVDGWVFSTERYSATIVSEWNLVCENAWKVPFSISTYYIGVLIGSFISGQLSDRFGRKPVFFWAMAIMTISALIQAASVSWVMFCVINCVRGVAQISNYITSLVLASEILSQSARVTFSMLGHSLFFAIGYACLPLFAYLIQGWRMLLVVSAIPGLLYIPVWWVIPESPRWLLQRGRVADAERVIRNAAKKNRVPTPEVIFTPDECEEEQQTYNVLDLVRTTNMRNITILNVFLWAAITMVFYGLSLNTSNMRGNAYLNSFFSAAIDIVASVAVWLLINQGVATHNPPLHAAVFALLGKLGVSGAYSSIYLIATELFPTVVRNMGLGVASTAARVGSIISPYVVYLGVYSKILPYIVFGAISLIAAAVSFLLPDTTNSKLPDHISQVKPIRGNCHSPVAGLQGNEQLRRQAVPKSAAVWQRPLLTENCTATRITQRQHP</sequence>
<evidence type="ECO:0000256" key="4">
    <source>
        <dbReference type="ARBA" id="ARBA00023136"/>
    </source>
</evidence>
<reference evidence="7" key="2">
    <citation type="submission" date="2025-08" db="UniProtKB">
        <authorList>
            <consortium name="Ensembl"/>
        </authorList>
    </citation>
    <scope>IDENTIFICATION</scope>
</reference>
<dbReference type="InterPro" id="IPR036259">
    <property type="entry name" value="MFS_trans_sf"/>
</dbReference>
<comment type="subcellular location">
    <subcellularLocation>
        <location evidence="1">Membrane</location>
        <topology evidence="1">Multi-pass membrane protein</topology>
    </subcellularLocation>
</comment>
<dbReference type="InterPro" id="IPR005828">
    <property type="entry name" value="MFS_sugar_transport-like"/>
</dbReference>
<feature type="transmembrane region" description="Helical" evidence="5">
    <location>
        <begin position="224"/>
        <end position="244"/>
    </location>
</feature>
<evidence type="ECO:0000256" key="1">
    <source>
        <dbReference type="ARBA" id="ARBA00004141"/>
    </source>
</evidence>
<feature type="transmembrane region" description="Helical" evidence="5">
    <location>
        <begin position="429"/>
        <end position="450"/>
    </location>
</feature>
<evidence type="ECO:0000256" key="2">
    <source>
        <dbReference type="ARBA" id="ARBA00022692"/>
    </source>
</evidence>
<dbReference type="PANTHER" id="PTHR24064">
    <property type="entry name" value="SOLUTE CARRIER FAMILY 22 MEMBER"/>
    <property type="match status" value="1"/>
</dbReference>
<dbReference type="AlphaFoldDB" id="A0A667WFS7"/>
<dbReference type="Ensembl" id="ENSMMDT00005004077.1">
    <property type="protein sequence ID" value="ENSMMDP00005003965.1"/>
    <property type="gene ID" value="ENSMMDG00005002114.1"/>
</dbReference>
<keyword evidence="3 5" id="KW-1133">Transmembrane helix</keyword>
<feature type="transmembrane region" description="Helical" evidence="5">
    <location>
        <begin position="394"/>
        <end position="417"/>
    </location>
</feature>
<dbReference type="InParanoid" id="A0A667WFS7"/>
<organism evidence="7 8">
    <name type="scientific">Myripristis murdjan</name>
    <name type="common">pinecone soldierfish</name>
    <dbReference type="NCBI Taxonomy" id="586833"/>
    <lineage>
        <taxon>Eukaryota</taxon>
        <taxon>Metazoa</taxon>
        <taxon>Chordata</taxon>
        <taxon>Craniata</taxon>
        <taxon>Vertebrata</taxon>
        <taxon>Euteleostomi</taxon>
        <taxon>Actinopterygii</taxon>
        <taxon>Neopterygii</taxon>
        <taxon>Teleostei</taxon>
        <taxon>Neoteleostei</taxon>
        <taxon>Acanthomorphata</taxon>
        <taxon>Holocentriformes</taxon>
        <taxon>Holocentridae</taxon>
        <taxon>Myripristis</taxon>
    </lineage>
</organism>
<evidence type="ECO:0000256" key="3">
    <source>
        <dbReference type="ARBA" id="ARBA00022989"/>
    </source>
</evidence>
<reference evidence="7" key="1">
    <citation type="submission" date="2019-06" db="EMBL/GenBank/DDBJ databases">
        <authorList>
            <consortium name="Wellcome Sanger Institute Data Sharing"/>
        </authorList>
    </citation>
    <scope>NUCLEOTIDE SEQUENCE [LARGE SCALE GENOMIC DNA]</scope>
</reference>
<feature type="domain" description="Major facilitator superfamily (MFS) profile" evidence="6">
    <location>
        <begin position="92"/>
        <end position="481"/>
    </location>
</feature>
<dbReference type="Proteomes" id="UP000472263">
    <property type="component" value="Chromosome 17"/>
</dbReference>
<keyword evidence="4 5" id="KW-0472">Membrane</keyword>
<feature type="transmembrane region" description="Helical" evidence="5">
    <location>
        <begin position="456"/>
        <end position="476"/>
    </location>
</feature>
<dbReference type="PROSITE" id="PS50850">
    <property type="entry name" value="MFS"/>
    <property type="match status" value="1"/>
</dbReference>
<keyword evidence="2 5" id="KW-0812">Transmembrane</keyword>
<proteinExistence type="predicted"/>
<evidence type="ECO:0000313" key="8">
    <source>
        <dbReference type="Proteomes" id="UP000472263"/>
    </source>
</evidence>
<feature type="transmembrane region" description="Helical" evidence="5">
    <location>
        <begin position="164"/>
        <end position="188"/>
    </location>
</feature>
<feature type="transmembrane region" description="Helical" evidence="5">
    <location>
        <begin position="251"/>
        <end position="269"/>
    </location>
</feature>
<dbReference type="GeneTree" id="ENSGT00940000163251"/>
<dbReference type="PROSITE" id="PS00216">
    <property type="entry name" value="SUGAR_TRANSPORT_1"/>
    <property type="match status" value="1"/>
</dbReference>
<reference evidence="7" key="3">
    <citation type="submission" date="2025-09" db="UniProtKB">
        <authorList>
            <consortium name="Ensembl"/>
        </authorList>
    </citation>
    <scope>IDENTIFICATION</scope>
</reference>
<dbReference type="Pfam" id="PF00083">
    <property type="entry name" value="Sugar_tr"/>
    <property type="match status" value="1"/>
</dbReference>
<feature type="transmembrane region" description="Helical" evidence="5">
    <location>
        <begin position="331"/>
        <end position="349"/>
    </location>
</feature>
<feature type="transmembrane region" description="Helical" evidence="5">
    <location>
        <begin position="361"/>
        <end position="382"/>
    </location>
</feature>
<protein>
    <recommendedName>
        <fullName evidence="6">Major facilitator superfamily (MFS) profile domain-containing protein</fullName>
    </recommendedName>
</protein>
<keyword evidence="8" id="KW-1185">Reference proteome</keyword>
<dbReference type="Gene3D" id="1.20.1250.20">
    <property type="entry name" value="MFS general substrate transporter like domains"/>
    <property type="match status" value="1"/>
</dbReference>
<dbReference type="SUPFAM" id="SSF103473">
    <property type="entry name" value="MFS general substrate transporter"/>
    <property type="match status" value="1"/>
</dbReference>
<accession>A0A667WFS7</accession>
<evidence type="ECO:0000259" key="6">
    <source>
        <dbReference type="PROSITE" id="PS50850"/>
    </source>
</evidence>
<dbReference type="GO" id="GO:0016020">
    <property type="term" value="C:membrane"/>
    <property type="evidence" value="ECO:0007669"/>
    <property type="project" value="UniProtKB-SubCell"/>
</dbReference>
<feature type="transmembrane region" description="Helical" evidence="5">
    <location>
        <begin position="24"/>
        <end position="49"/>
    </location>
</feature>
<dbReference type="InterPro" id="IPR005829">
    <property type="entry name" value="Sugar_transporter_CS"/>
</dbReference>
<name>A0A667WFS7_9TELE</name>
<evidence type="ECO:0000313" key="7">
    <source>
        <dbReference type="Ensembl" id="ENSMMDP00005003965.1"/>
    </source>
</evidence>